<evidence type="ECO:0008006" key="10">
    <source>
        <dbReference type="Google" id="ProtNLM"/>
    </source>
</evidence>
<comment type="subcellular location">
    <subcellularLocation>
        <location evidence="1">Membrane</location>
        <topology evidence="1">Multi-pass membrane protein</topology>
    </subcellularLocation>
</comment>
<dbReference type="STRING" id="578459.A0A194SEA9"/>
<feature type="transmembrane region" description="Helical" evidence="7">
    <location>
        <begin position="42"/>
        <end position="62"/>
    </location>
</feature>
<dbReference type="EMBL" id="KQ474074">
    <property type="protein sequence ID" value="KPV77821.1"/>
    <property type="molecule type" value="Genomic_DNA"/>
</dbReference>
<evidence type="ECO:0000256" key="2">
    <source>
        <dbReference type="ARBA" id="ARBA00022448"/>
    </source>
</evidence>
<dbReference type="OrthoDB" id="4476201at2759"/>
<feature type="transmembrane region" description="Helical" evidence="7">
    <location>
        <begin position="415"/>
        <end position="433"/>
    </location>
</feature>
<feature type="transmembrane region" description="Helical" evidence="7">
    <location>
        <begin position="168"/>
        <end position="188"/>
    </location>
</feature>
<dbReference type="InterPro" id="IPR002293">
    <property type="entry name" value="AA/rel_permease1"/>
</dbReference>
<reference evidence="8 9" key="1">
    <citation type="journal article" date="2015" name="Front. Microbiol.">
        <title>Genome sequence of the plant growth promoting endophytic yeast Rhodotorula graminis WP1.</title>
        <authorList>
            <person name="Firrincieli A."/>
            <person name="Otillar R."/>
            <person name="Salamov A."/>
            <person name="Schmutz J."/>
            <person name="Khan Z."/>
            <person name="Redman R.S."/>
            <person name="Fleck N.D."/>
            <person name="Lindquist E."/>
            <person name="Grigoriev I.V."/>
            <person name="Doty S.L."/>
        </authorList>
    </citation>
    <scope>NUCLEOTIDE SEQUENCE [LARGE SCALE GENOMIC DNA]</scope>
    <source>
        <strain evidence="8 9">WP1</strain>
    </source>
</reference>
<dbReference type="RefSeq" id="XP_018273870.1">
    <property type="nucleotide sequence ID" value="XM_018413954.1"/>
</dbReference>
<name>A0A194SEA9_RHOGW</name>
<feature type="region of interest" description="Disordered" evidence="6">
    <location>
        <begin position="517"/>
        <end position="550"/>
    </location>
</feature>
<evidence type="ECO:0000313" key="9">
    <source>
        <dbReference type="Proteomes" id="UP000053890"/>
    </source>
</evidence>
<keyword evidence="4 7" id="KW-1133">Transmembrane helix</keyword>
<dbReference type="PANTHER" id="PTHR45649:SF26">
    <property type="entry name" value="OS04G0435100 PROTEIN"/>
    <property type="match status" value="1"/>
</dbReference>
<dbReference type="GO" id="GO:0022857">
    <property type="term" value="F:transmembrane transporter activity"/>
    <property type="evidence" value="ECO:0007669"/>
    <property type="project" value="InterPro"/>
</dbReference>
<feature type="region of interest" description="Disordered" evidence="6">
    <location>
        <begin position="1"/>
        <end position="20"/>
    </location>
</feature>
<proteinExistence type="predicted"/>
<dbReference type="AlphaFoldDB" id="A0A194SEA9"/>
<evidence type="ECO:0000256" key="4">
    <source>
        <dbReference type="ARBA" id="ARBA00022989"/>
    </source>
</evidence>
<feature type="transmembrane region" description="Helical" evidence="7">
    <location>
        <begin position="388"/>
        <end position="409"/>
    </location>
</feature>
<organism evidence="8 9">
    <name type="scientific">Rhodotorula graminis (strain WP1)</name>
    <dbReference type="NCBI Taxonomy" id="578459"/>
    <lineage>
        <taxon>Eukaryota</taxon>
        <taxon>Fungi</taxon>
        <taxon>Dikarya</taxon>
        <taxon>Basidiomycota</taxon>
        <taxon>Pucciniomycotina</taxon>
        <taxon>Microbotryomycetes</taxon>
        <taxon>Sporidiobolales</taxon>
        <taxon>Sporidiobolaceae</taxon>
        <taxon>Rhodotorula</taxon>
    </lineage>
</organism>
<dbReference type="GeneID" id="28974402"/>
<evidence type="ECO:0000313" key="8">
    <source>
        <dbReference type="EMBL" id="KPV77821.1"/>
    </source>
</evidence>
<protein>
    <recommendedName>
        <fullName evidence="10">Amino acid permease/ SLC12A domain-containing protein</fullName>
    </recommendedName>
</protein>
<keyword evidence="2" id="KW-0813">Transport</keyword>
<gene>
    <name evidence="8" type="ORF">RHOBADRAFT_41819</name>
</gene>
<evidence type="ECO:0000256" key="7">
    <source>
        <dbReference type="SAM" id="Phobius"/>
    </source>
</evidence>
<sequence>MAHKDAAAAEAQPVHKADDSERLHELGYDQELKRGWSTLESVGASFSVISVCTGITTSFLLGMTNGGPGVMAIGWICVSIMTMCVFDPSSLPVRFVAFSMAEVVSAVPSAGGPMHWAALLARPKYSAFAAYATGWFNLLGQIAVTASITFGNANLIATLAGEYGFESSAARIIGIDAGLLVLAGLLNSVDVKLLGHLNRLSIAMHSVGVFSVGVALLASAPSLRSAKEVFGTFYDGTGDPGWSMRASPAYVALTGILLAQFTITGFDASAHMAEETADSGRAAPLGVLISVGASACFGLFYLLSLLFSMPDYQATLDSSQPVLHIFVEAFGKTRGAVAFGFIICCVTLCGTFSVTSNSRMCFAFARDAGLPRFFDKVGARTGAPVRTVWLAVVLAFCLALPSLGSAVAFTAVTSIATIGLYISYIIPIAIAGFDQARFRTLRGPFHLGMLSRPVALIATAYVIFITVVFCFPTANPVDINTLNYAPVAVGIVLVWVFVSWFCGMRRVFRAPTQDSSMAAPTKVSRLSDEKADEEGKDEPAGGSIAQVITR</sequence>
<feature type="transmembrane region" description="Helical" evidence="7">
    <location>
        <begin position="249"/>
        <end position="270"/>
    </location>
</feature>
<feature type="transmembrane region" description="Helical" evidence="7">
    <location>
        <begin position="69"/>
        <end position="89"/>
    </location>
</feature>
<feature type="transmembrane region" description="Helical" evidence="7">
    <location>
        <begin position="481"/>
        <end position="502"/>
    </location>
</feature>
<feature type="transmembrane region" description="Helical" evidence="7">
    <location>
        <begin position="336"/>
        <end position="356"/>
    </location>
</feature>
<feature type="transmembrane region" description="Helical" evidence="7">
    <location>
        <begin position="200"/>
        <end position="220"/>
    </location>
</feature>
<dbReference type="OMA" id="AFGVKLM"/>
<dbReference type="GO" id="GO:0016020">
    <property type="term" value="C:membrane"/>
    <property type="evidence" value="ECO:0007669"/>
    <property type="project" value="UniProtKB-SubCell"/>
</dbReference>
<keyword evidence="9" id="KW-1185">Reference proteome</keyword>
<dbReference type="Gene3D" id="1.20.1740.10">
    <property type="entry name" value="Amino acid/polyamine transporter I"/>
    <property type="match status" value="1"/>
</dbReference>
<feature type="transmembrane region" description="Helical" evidence="7">
    <location>
        <begin position="128"/>
        <end position="148"/>
    </location>
</feature>
<evidence type="ECO:0000256" key="3">
    <source>
        <dbReference type="ARBA" id="ARBA00022692"/>
    </source>
</evidence>
<keyword evidence="3 7" id="KW-0812">Transmembrane</keyword>
<evidence type="ECO:0000256" key="1">
    <source>
        <dbReference type="ARBA" id="ARBA00004141"/>
    </source>
</evidence>
<accession>A0A194SEA9</accession>
<evidence type="ECO:0000256" key="5">
    <source>
        <dbReference type="ARBA" id="ARBA00023136"/>
    </source>
</evidence>
<evidence type="ECO:0000256" key="6">
    <source>
        <dbReference type="SAM" id="MobiDB-lite"/>
    </source>
</evidence>
<feature type="transmembrane region" description="Helical" evidence="7">
    <location>
        <begin position="282"/>
        <end position="303"/>
    </location>
</feature>
<dbReference type="PIRSF" id="PIRSF006060">
    <property type="entry name" value="AA_transporter"/>
    <property type="match status" value="1"/>
</dbReference>
<feature type="transmembrane region" description="Helical" evidence="7">
    <location>
        <begin position="454"/>
        <end position="475"/>
    </location>
</feature>
<dbReference type="Pfam" id="PF13520">
    <property type="entry name" value="AA_permease_2"/>
    <property type="match status" value="1"/>
</dbReference>
<dbReference type="Proteomes" id="UP000053890">
    <property type="component" value="Unassembled WGS sequence"/>
</dbReference>
<keyword evidence="5 7" id="KW-0472">Membrane</keyword>
<dbReference type="PANTHER" id="PTHR45649">
    <property type="entry name" value="AMINO-ACID PERMEASE BAT1"/>
    <property type="match status" value="1"/>
</dbReference>